<evidence type="ECO:0000259" key="11">
    <source>
        <dbReference type="PROSITE" id="PS50011"/>
    </source>
</evidence>
<evidence type="ECO:0000256" key="1">
    <source>
        <dbReference type="ARBA" id="ARBA00022679"/>
    </source>
</evidence>
<dbReference type="Gene3D" id="1.10.510.10">
    <property type="entry name" value="Transferase(Phosphotransferase) domain 1"/>
    <property type="match status" value="1"/>
</dbReference>
<dbReference type="GO" id="GO:0005524">
    <property type="term" value="F:ATP binding"/>
    <property type="evidence" value="ECO:0007669"/>
    <property type="project" value="UniProtKB-KW"/>
</dbReference>
<keyword evidence="13" id="KW-1185">Reference proteome</keyword>
<dbReference type="Proteomes" id="UP000320333">
    <property type="component" value="Unassembled WGS sequence"/>
</dbReference>
<feature type="signal peptide" evidence="10">
    <location>
        <begin position="1"/>
        <end position="17"/>
    </location>
</feature>
<dbReference type="GO" id="GO:0004708">
    <property type="term" value="F:MAP kinase kinase activity"/>
    <property type="evidence" value="ECO:0007669"/>
    <property type="project" value="UniProtKB-EC"/>
</dbReference>
<gene>
    <name evidence="12" type="ORF">CcCBS67573_g02111</name>
</gene>
<dbReference type="PANTHER" id="PTHR48013">
    <property type="entry name" value="DUAL SPECIFICITY MITOGEN-ACTIVATED PROTEIN KINASE KINASE 5-RELATED"/>
    <property type="match status" value="1"/>
</dbReference>
<evidence type="ECO:0000256" key="7">
    <source>
        <dbReference type="ARBA" id="ARBA00049014"/>
    </source>
</evidence>
<dbReference type="SUPFAM" id="SSF56112">
    <property type="entry name" value="Protein kinase-like (PK-like)"/>
    <property type="match status" value="1"/>
</dbReference>
<dbReference type="PROSITE" id="PS50011">
    <property type="entry name" value="PROTEIN_KINASE_DOM"/>
    <property type="match status" value="1"/>
</dbReference>
<evidence type="ECO:0000313" key="12">
    <source>
        <dbReference type="EMBL" id="TPX76643.1"/>
    </source>
</evidence>
<protein>
    <recommendedName>
        <fullName evidence="6">mitogen-activated protein kinase kinase</fullName>
        <ecNumber evidence="6">2.7.12.2</ecNumber>
    </recommendedName>
</protein>
<dbReference type="STRING" id="246404.A0A507FK52"/>
<keyword evidence="10" id="KW-0732">Signal</keyword>
<dbReference type="PANTHER" id="PTHR48013:SF9">
    <property type="entry name" value="DUAL SPECIFICITY MITOGEN-ACTIVATED PROTEIN KINASE KINASE 5"/>
    <property type="match status" value="1"/>
</dbReference>
<dbReference type="EMBL" id="QEAP01000041">
    <property type="protein sequence ID" value="TPX76643.1"/>
    <property type="molecule type" value="Genomic_DNA"/>
</dbReference>
<accession>A0A507FK52</accession>
<dbReference type="InterPro" id="IPR011009">
    <property type="entry name" value="Kinase-like_dom_sf"/>
</dbReference>
<evidence type="ECO:0000256" key="6">
    <source>
        <dbReference type="ARBA" id="ARBA00038999"/>
    </source>
</evidence>
<evidence type="ECO:0000256" key="4">
    <source>
        <dbReference type="ARBA" id="ARBA00022840"/>
    </source>
</evidence>
<name>A0A507FK52_9FUNG</name>
<dbReference type="InterPro" id="IPR000719">
    <property type="entry name" value="Prot_kinase_dom"/>
</dbReference>
<evidence type="ECO:0000313" key="13">
    <source>
        <dbReference type="Proteomes" id="UP000320333"/>
    </source>
</evidence>
<sequence>MITRLILCFLLATLCCAAPAPPPPVQLLKSLAGSIAATAPKTPINNVARTVRKLRGLSAVTRNPKGTLKYYGGPILNRLEVTTLFLGKNPNQSGMNAFHAFIVKSPYMDFLSSEYSGPDGKIGYGTLKGTYVETDAKMLAKKAYTDDGIQSYLTTLVKQKRISPNRNSYYPIYLPPGKSVSLQGLVSCENFCGYHGAVNVTKLGIPNTPYLYYAVIPDQTGSCAGGCGAGSAFENLCSVSSHEIAEVVTDAAMSLVTSVDPMEPMAWFAPESDSGGEIADMQVCNTIQEQLTDAAGKKWTVQKLWSNANQKGTTRSGAVTQQQYEIVKFKRDELEAITPTNHPDDLGKVRHQPSGRVLWGKIYYSYEPPDDLHRIKLLRLFKREVKQLAPLQSEYLAQIVGLCSVYEGANSSVSTFSEYMDCGSLWDIRMKNRVPDESVTSKIAVSILQGLAYLRTHGLYHGNLKLSNVLVNSRGQIKLTDTITCKRLHGRFLYHKGMNEFNGWPGKPAMFTSPTPEEISAEVSPPRGGKDVWNWGLLLIDWVRPEALTEKVSGFDHLIMLFEGALPTFPVGYASPSFQDAVARSLVREYKNRITLEELLEHAWFTEVVGAGVDLLDWVQSIEL</sequence>
<reference evidence="12 13" key="1">
    <citation type="journal article" date="2019" name="Sci. Rep.">
        <title>Comparative genomics of chytrid fungi reveal insights into the obligate biotrophic and pathogenic lifestyle of Synchytrium endobioticum.</title>
        <authorList>
            <person name="van de Vossenberg B.T.L.H."/>
            <person name="Warris S."/>
            <person name="Nguyen H.D.T."/>
            <person name="van Gent-Pelzer M.P.E."/>
            <person name="Joly D.L."/>
            <person name="van de Geest H.C."/>
            <person name="Bonants P.J.M."/>
            <person name="Smith D.S."/>
            <person name="Levesque C.A."/>
            <person name="van der Lee T.A.J."/>
        </authorList>
    </citation>
    <scope>NUCLEOTIDE SEQUENCE [LARGE SCALE GENOMIC DNA]</scope>
    <source>
        <strain evidence="12 13">CBS 675.73</strain>
    </source>
</reference>
<comment type="similarity">
    <text evidence="5">Belongs to the protein kinase superfamily. STE Ser/Thr protein kinase family. MAP kinase kinase subfamily.</text>
</comment>
<dbReference type="AlphaFoldDB" id="A0A507FK52"/>
<keyword evidence="3" id="KW-0418">Kinase</keyword>
<evidence type="ECO:0000256" key="2">
    <source>
        <dbReference type="ARBA" id="ARBA00022741"/>
    </source>
</evidence>
<feature type="domain" description="Protein kinase" evidence="11">
    <location>
        <begin position="305"/>
        <end position="605"/>
    </location>
</feature>
<keyword evidence="4" id="KW-0067">ATP-binding</keyword>
<keyword evidence="1" id="KW-0808">Transferase</keyword>
<evidence type="ECO:0000256" key="10">
    <source>
        <dbReference type="SAM" id="SignalP"/>
    </source>
</evidence>
<feature type="chain" id="PRO_5021232387" description="mitogen-activated protein kinase kinase" evidence="10">
    <location>
        <begin position="18"/>
        <end position="624"/>
    </location>
</feature>
<evidence type="ECO:0000256" key="5">
    <source>
        <dbReference type="ARBA" id="ARBA00038035"/>
    </source>
</evidence>
<comment type="catalytic activity">
    <reaction evidence="9">
        <text>L-tyrosyl-[protein] + ATP = O-phospho-L-tyrosyl-[protein] + ADP + H(+)</text>
        <dbReference type="Rhea" id="RHEA:10596"/>
        <dbReference type="Rhea" id="RHEA-COMP:10136"/>
        <dbReference type="Rhea" id="RHEA-COMP:20101"/>
        <dbReference type="ChEBI" id="CHEBI:15378"/>
        <dbReference type="ChEBI" id="CHEBI:30616"/>
        <dbReference type="ChEBI" id="CHEBI:46858"/>
        <dbReference type="ChEBI" id="CHEBI:61978"/>
        <dbReference type="ChEBI" id="CHEBI:456216"/>
        <dbReference type="EC" id="2.7.12.2"/>
    </reaction>
</comment>
<evidence type="ECO:0000256" key="9">
    <source>
        <dbReference type="ARBA" id="ARBA00051693"/>
    </source>
</evidence>
<comment type="catalytic activity">
    <reaction evidence="7">
        <text>L-seryl-[protein] + ATP = O-phospho-L-seryl-[protein] + ADP + H(+)</text>
        <dbReference type="Rhea" id="RHEA:17989"/>
        <dbReference type="Rhea" id="RHEA-COMP:9863"/>
        <dbReference type="Rhea" id="RHEA-COMP:11604"/>
        <dbReference type="ChEBI" id="CHEBI:15378"/>
        <dbReference type="ChEBI" id="CHEBI:29999"/>
        <dbReference type="ChEBI" id="CHEBI:30616"/>
        <dbReference type="ChEBI" id="CHEBI:83421"/>
        <dbReference type="ChEBI" id="CHEBI:456216"/>
        <dbReference type="EC" id="2.7.12.2"/>
    </reaction>
</comment>
<keyword evidence="2" id="KW-0547">Nucleotide-binding</keyword>
<organism evidence="12 13">
    <name type="scientific">Chytriomyces confervae</name>
    <dbReference type="NCBI Taxonomy" id="246404"/>
    <lineage>
        <taxon>Eukaryota</taxon>
        <taxon>Fungi</taxon>
        <taxon>Fungi incertae sedis</taxon>
        <taxon>Chytridiomycota</taxon>
        <taxon>Chytridiomycota incertae sedis</taxon>
        <taxon>Chytridiomycetes</taxon>
        <taxon>Chytridiales</taxon>
        <taxon>Chytriomycetaceae</taxon>
        <taxon>Chytriomyces</taxon>
    </lineage>
</organism>
<evidence type="ECO:0000256" key="8">
    <source>
        <dbReference type="ARBA" id="ARBA00049299"/>
    </source>
</evidence>
<evidence type="ECO:0000256" key="3">
    <source>
        <dbReference type="ARBA" id="ARBA00022777"/>
    </source>
</evidence>
<proteinExistence type="inferred from homology"/>
<comment type="caution">
    <text evidence="12">The sequence shown here is derived from an EMBL/GenBank/DDBJ whole genome shotgun (WGS) entry which is preliminary data.</text>
</comment>
<dbReference type="SMART" id="SM00220">
    <property type="entry name" value="S_TKc"/>
    <property type="match status" value="1"/>
</dbReference>
<dbReference type="EC" id="2.7.12.2" evidence="6"/>
<comment type="catalytic activity">
    <reaction evidence="8">
        <text>L-threonyl-[protein] + ATP = O-phospho-L-threonyl-[protein] + ADP + H(+)</text>
        <dbReference type="Rhea" id="RHEA:46608"/>
        <dbReference type="Rhea" id="RHEA-COMP:11060"/>
        <dbReference type="Rhea" id="RHEA-COMP:11605"/>
        <dbReference type="ChEBI" id="CHEBI:15378"/>
        <dbReference type="ChEBI" id="CHEBI:30013"/>
        <dbReference type="ChEBI" id="CHEBI:30616"/>
        <dbReference type="ChEBI" id="CHEBI:61977"/>
        <dbReference type="ChEBI" id="CHEBI:456216"/>
        <dbReference type="EC" id="2.7.12.2"/>
    </reaction>
</comment>
<dbReference type="OrthoDB" id="2097916at2759"/>
<dbReference type="Pfam" id="PF00069">
    <property type="entry name" value="Pkinase"/>
    <property type="match status" value="1"/>
</dbReference>